<sequence>MTKSEQAKTSKGEDGLDLISNLSDHVLQSFLSRIQGTEEPSGYLEINGFKEFVYWVLLNKSLDLDSFRLRCASSYKMSTIRRWIHGVVMRKVKLLDLMFCPRDESEDIELPHCLVTCGSLEVLRLCLMGCHLSLPKSTGFPVLRALMYFLVFVKLLMIGRFMKKSKQPKESVREDGANMISNLPDHILHLIISQESEDIEVPHCLATCGSLEVLSLYCVEQLGFMIEDPISLPNLKTLELKVDAIHVLIPFLTCLPDLDSLHLIFPKNVYGLDKPAQRILSMEIGSLDNGPNLRPKKMSASAQNSEARNNSGRLLPAEQGARRRCRLGLGGKQKKSFTIAHLSLEYMTKSKQAKTSEGEDGVDLISNLPDHVLLSILSRLQGTEKGFRVNCIAACFDPRVDAHVSLPNLKTLELTVDGCNMNVLIPFLICLPDLESVHLIFPKHIYLVHKYMMKSKQAKTSEGEDGVFLISNSPDHVLLSILSRIQGYLEITGFKEFVYWVLLNKSLDLDSFRLRCASSYKMSTIRRWIHGAVMRKVKLLDLMFRPWDESEDIELPHCLVTCSSLEVLRLSLMGSIENQLGSQNSDNRGRLLAEQGAMTGRCCIYLIRFMTKSEQANTSESEDGVDLISNLPDHVLQSILSRLQGTEEVTRTSILSRRWRYLWTSVPSIDIDHTRRRKPFGLLEINGFKEFVYWVLLNKPLDLDSFRLSCANCYHMPTIRRWIHAAVMRKVKLLDLMFCPRDESEDIELPHCLVTCGSLEVLKLRLLECPLSLPKSTGFPVLRVLELTDVELFKDNLVKYFLESCPFLEDLSLINCKADELIISCPKLKSLRIDTQIEGDYDSDDDAGFGWRMCHSLEICCPKLEFLKLTGYVAMEFLFESLYSLKKAVLHAIDLFLFEAPPFDFFDRISHVESLSISSNSIGEWLAPRVDAPISLPNLKTLEVLVDDHDMNALIPFLICLPDLESLHLIFPKHYYLVDHWKLDEAATMSIVTRHLKKVEFCEFDEEKSTPGVARALLEHGNELEEMFFSWSFGDRVVERAMETMDQVLKFHKASPTVKVKFFLCPGEDLLDIELIPGDL</sequence>
<reference evidence="2" key="1">
    <citation type="journal article" date="2022" name="Mol. Ecol. Resour.">
        <title>The genomes of chicory, endive, great burdock and yacon provide insights into Asteraceae palaeo-polyploidization history and plant inulin production.</title>
        <authorList>
            <person name="Fan W."/>
            <person name="Wang S."/>
            <person name="Wang H."/>
            <person name="Wang A."/>
            <person name="Jiang F."/>
            <person name="Liu H."/>
            <person name="Zhao H."/>
            <person name="Xu D."/>
            <person name="Zhang Y."/>
        </authorList>
    </citation>
    <scope>NUCLEOTIDE SEQUENCE [LARGE SCALE GENOMIC DNA]</scope>
    <source>
        <strain evidence="2">cv. Punajuju</strain>
    </source>
</reference>
<gene>
    <name evidence="1" type="ORF">L2E82_41160</name>
</gene>
<dbReference type="Proteomes" id="UP001055811">
    <property type="component" value="Linkage Group LG07"/>
</dbReference>
<name>A0ACB9ANA6_CICIN</name>
<accession>A0ACB9ANA6</accession>
<keyword evidence="2" id="KW-1185">Reference proteome</keyword>
<dbReference type="EMBL" id="CM042015">
    <property type="protein sequence ID" value="KAI3711226.1"/>
    <property type="molecule type" value="Genomic_DNA"/>
</dbReference>
<organism evidence="1 2">
    <name type="scientific">Cichorium intybus</name>
    <name type="common">Chicory</name>
    <dbReference type="NCBI Taxonomy" id="13427"/>
    <lineage>
        <taxon>Eukaryota</taxon>
        <taxon>Viridiplantae</taxon>
        <taxon>Streptophyta</taxon>
        <taxon>Embryophyta</taxon>
        <taxon>Tracheophyta</taxon>
        <taxon>Spermatophyta</taxon>
        <taxon>Magnoliopsida</taxon>
        <taxon>eudicotyledons</taxon>
        <taxon>Gunneridae</taxon>
        <taxon>Pentapetalae</taxon>
        <taxon>asterids</taxon>
        <taxon>campanulids</taxon>
        <taxon>Asterales</taxon>
        <taxon>Asteraceae</taxon>
        <taxon>Cichorioideae</taxon>
        <taxon>Cichorieae</taxon>
        <taxon>Cichoriinae</taxon>
        <taxon>Cichorium</taxon>
    </lineage>
</organism>
<reference evidence="1 2" key="2">
    <citation type="journal article" date="2022" name="Mol. Ecol. Resour.">
        <title>The genomes of chicory, endive, great burdock and yacon provide insights into Asteraceae paleo-polyploidization history and plant inulin production.</title>
        <authorList>
            <person name="Fan W."/>
            <person name="Wang S."/>
            <person name="Wang H."/>
            <person name="Wang A."/>
            <person name="Jiang F."/>
            <person name="Liu H."/>
            <person name="Zhao H."/>
            <person name="Xu D."/>
            <person name="Zhang Y."/>
        </authorList>
    </citation>
    <scope>NUCLEOTIDE SEQUENCE [LARGE SCALE GENOMIC DNA]</scope>
    <source>
        <strain evidence="2">cv. Punajuju</strain>
        <tissue evidence="1">Leaves</tissue>
    </source>
</reference>
<evidence type="ECO:0000313" key="2">
    <source>
        <dbReference type="Proteomes" id="UP001055811"/>
    </source>
</evidence>
<protein>
    <submittedName>
        <fullName evidence="1">Uncharacterized protein</fullName>
    </submittedName>
</protein>
<proteinExistence type="predicted"/>
<evidence type="ECO:0000313" key="1">
    <source>
        <dbReference type="EMBL" id="KAI3711226.1"/>
    </source>
</evidence>
<comment type="caution">
    <text evidence="1">The sequence shown here is derived from an EMBL/GenBank/DDBJ whole genome shotgun (WGS) entry which is preliminary data.</text>
</comment>